<dbReference type="PATRIC" id="fig|1202534.3.peg.31"/>
<dbReference type="EC" id="3.1.3.48" evidence="2"/>
<comment type="similarity">
    <text evidence="1">Belongs to the metallo-dependent hydrolases superfamily. CpsB/CapC family.</text>
</comment>
<dbReference type="PANTHER" id="PTHR39181:SF1">
    <property type="entry name" value="TYROSINE-PROTEIN PHOSPHATASE YWQE"/>
    <property type="match status" value="1"/>
</dbReference>
<keyword evidence="3" id="KW-0378">Hydrolase</keyword>
<dbReference type="RefSeq" id="WP_016205574.1">
    <property type="nucleotide sequence ID" value="NZ_ASRV01000006.1"/>
</dbReference>
<evidence type="ECO:0000256" key="5">
    <source>
        <dbReference type="ARBA" id="ARBA00051722"/>
    </source>
</evidence>
<evidence type="ECO:0000313" key="7">
    <source>
        <dbReference type="Proteomes" id="UP000013988"/>
    </source>
</evidence>
<gene>
    <name evidence="6" type="ORF">A500_00165</name>
</gene>
<dbReference type="EMBL" id="ASRV01000006">
    <property type="protein sequence ID" value="EOR28246.1"/>
    <property type="molecule type" value="Genomic_DNA"/>
</dbReference>
<protein>
    <recommendedName>
        <fullName evidence="2">protein-tyrosine-phosphatase</fullName>
        <ecNumber evidence="2">3.1.3.48</ecNumber>
    </recommendedName>
</protein>
<dbReference type="Gene3D" id="3.20.20.140">
    <property type="entry name" value="Metal-dependent hydrolases"/>
    <property type="match status" value="1"/>
</dbReference>
<name>R9CM28_9CLOT</name>
<proteinExistence type="inferred from homology"/>
<dbReference type="GO" id="GO:0004725">
    <property type="term" value="F:protein tyrosine phosphatase activity"/>
    <property type="evidence" value="ECO:0007669"/>
    <property type="project" value="UniProtKB-EC"/>
</dbReference>
<dbReference type="AlphaFoldDB" id="R9CM28"/>
<dbReference type="GO" id="GO:0030145">
    <property type="term" value="F:manganese ion binding"/>
    <property type="evidence" value="ECO:0007669"/>
    <property type="project" value="InterPro"/>
</dbReference>
<evidence type="ECO:0000256" key="1">
    <source>
        <dbReference type="ARBA" id="ARBA00005750"/>
    </source>
</evidence>
<organism evidence="6 7">
    <name type="scientific">Clostridium sartagoforme AAU1</name>
    <dbReference type="NCBI Taxonomy" id="1202534"/>
    <lineage>
        <taxon>Bacteria</taxon>
        <taxon>Bacillati</taxon>
        <taxon>Bacillota</taxon>
        <taxon>Clostridia</taxon>
        <taxon>Eubacteriales</taxon>
        <taxon>Clostridiaceae</taxon>
        <taxon>Clostridium</taxon>
    </lineage>
</organism>
<accession>R9CM28</accession>
<dbReference type="Pfam" id="PF19567">
    <property type="entry name" value="CpsB_CapC"/>
    <property type="match status" value="1"/>
</dbReference>
<keyword evidence="7" id="KW-1185">Reference proteome</keyword>
<evidence type="ECO:0000256" key="3">
    <source>
        <dbReference type="ARBA" id="ARBA00022801"/>
    </source>
</evidence>
<evidence type="ECO:0000256" key="4">
    <source>
        <dbReference type="ARBA" id="ARBA00022912"/>
    </source>
</evidence>
<comment type="catalytic activity">
    <reaction evidence="5">
        <text>O-phospho-L-tyrosyl-[protein] + H2O = L-tyrosyl-[protein] + phosphate</text>
        <dbReference type="Rhea" id="RHEA:10684"/>
        <dbReference type="Rhea" id="RHEA-COMP:10136"/>
        <dbReference type="Rhea" id="RHEA-COMP:20101"/>
        <dbReference type="ChEBI" id="CHEBI:15377"/>
        <dbReference type="ChEBI" id="CHEBI:43474"/>
        <dbReference type="ChEBI" id="CHEBI:46858"/>
        <dbReference type="ChEBI" id="CHEBI:61978"/>
        <dbReference type="EC" id="3.1.3.48"/>
    </reaction>
</comment>
<evidence type="ECO:0000313" key="6">
    <source>
        <dbReference type="EMBL" id="EOR28246.1"/>
    </source>
</evidence>
<reference evidence="6 7" key="1">
    <citation type="submission" date="2013-03" db="EMBL/GenBank/DDBJ databases">
        <title>Whole genome shotgun sequencing of Clostridium sartagoforme AAU1.</title>
        <authorList>
            <person name="Joshi C.G."/>
            <person name="Duggirala S.M."/>
            <person name="Nathani N.M."/>
            <person name="Bhatt V.D."/>
            <person name="Patel A.K."/>
            <person name="Pandya P.R."/>
            <person name="KaPatel J.A."/>
        </authorList>
    </citation>
    <scope>NUCLEOTIDE SEQUENCE [LARGE SCALE GENOMIC DNA]</scope>
    <source>
        <strain evidence="6 7">AAU1</strain>
    </source>
</reference>
<dbReference type="PANTHER" id="PTHR39181">
    <property type="entry name" value="TYROSINE-PROTEIN PHOSPHATASE YWQE"/>
    <property type="match status" value="1"/>
</dbReference>
<keyword evidence="4" id="KW-0904">Protein phosphatase</keyword>
<dbReference type="InterPro" id="IPR016667">
    <property type="entry name" value="Caps_polysacc_synth_CpsB/CapC"/>
</dbReference>
<comment type="caution">
    <text evidence="6">The sequence shown here is derived from an EMBL/GenBank/DDBJ whole genome shotgun (WGS) entry which is preliminary data.</text>
</comment>
<dbReference type="OrthoDB" id="9788539at2"/>
<sequence length="257" mass="30012">MVFANLIFKELVRQGEFKSTTLLKKIDEAEKLNIKRLVLAPAYYDEESKSNIEEVNNIVEELNNYIEAKGIDLKLYSANLLRDNYENVKEYMNGKLGSVNKTNYILLDVEESNKIDELLEIIFEYKLRNLTPIIVSPEKINEITENSKKIDKLIDEECLFQLDPASLKGVYGKKIQKTAKALMKKNVYQFIGFEEKIEAQYIDEQIEDLSKKSLFILKPDGVRVKRVLKSSKKKKNGFLDKIFRYYLSILFYTQNYA</sequence>
<evidence type="ECO:0000256" key="2">
    <source>
        <dbReference type="ARBA" id="ARBA00013064"/>
    </source>
</evidence>
<dbReference type="Proteomes" id="UP000013988">
    <property type="component" value="Unassembled WGS sequence"/>
</dbReference>